<accession>A0A7G1G5W7</accession>
<dbReference type="GO" id="GO:0007165">
    <property type="term" value="P:signal transduction"/>
    <property type="evidence" value="ECO:0007669"/>
    <property type="project" value="UniProtKB-KW"/>
</dbReference>
<dbReference type="Gene3D" id="6.10.340.10">
    <property type="match status" value="1"/>
</dbReference>
<dbReference type="KEGG" id="ocy:OSSY52_08570"/>
<evidence type="ECO:0000256" key="2">
    <source>
        <dbReference type="ARBA" id="ARBA00029447"/>
    </source>
</evidence>
<dbReference type="PANTHER" id="PTHR32089">
    <property type="entry name" value="METHYL-ACCEPTING CHEMOTAXIS PROTEIN MCPB"/>
    <property type="match status" value="1"/>
</dbReference>
<dbReference type="Pfam" id="PF00015">
    <property type="entry name" value="MCPsignal"/>
    <property type="match status" value="1"/>
</dbReference>
<keyword evidence="1 3" id="KW-0807">Transducer</keyword>
<keyword evidence="5" id="KW-1133">Transmembrane helix</keyword>
<dbReference type="PANTHER" id="PTHR32089:SF112">
    <property type="entry name" value="LYSOZYME-LIKE PROTEIN-RELATED"/>
    <property type="match status" value="1"/>
</dbReference>
<dbReference type="AlphaFoldDB" id="A0A7G1G5W7"/>
<evidence type="ECO:0000259" key="6">
    <source>
        <dbReference type="PROSITE" id="PS50111"/>
    </source>
</evidence>
<dbReference type="InterPro" id="IPR003660">
    <property type="entry name" value="HAMP_dom"/>
</dbReference>
<evidence type="ECO:0000256" key="4">
    <source>
        <dbReference type="SAM" id="Coils"/>
    </source>
</evidence>
<evidence type="ECO:0000259" key="7">
    <source>
        <dbReference type="PROSITE" id="PS50885"/>
    </source>
</evidence>
<evidence type="ECO:0000256" key="1">
    <source>
        <dbReference type="ARBA" id="ARBA00023224"/>
    </source>
</evidence>
<evidence type="ECO:0000256" key="5">
    <source>
        <dbReference type="SAM" id="Phobius"/>
    </source>
</evidence>
<dbReference type="PROSITE" id="PS50111">
    <property type="entry name" value="CHEMOTAXIS_TRANSDUC_2"/>
    <property type="match status" value="1"/>
</dbReference>
<evidence type="ECO:0000256" key="3">
    <source>
        <dbReference type="PROSITE-ProRule" id="PRU00284"/>
    </source>
</evidence>
<dbReference type="SUPFAM" id="SSF58104">
    <property type="entry name" value="Methyl-accepting chemotaxis protein (MCP) signaling domain"/>
    <property type="match status" value="1"/>
</dbReference>
<evidence type="ECO:0000313" key="8">
    <source>
        <dbReference type="EMBL" id="BBE30716.1"/>
    </source>
</evidence>
<dbReference type="GO" id="GO:0016020">
    <property type="term" value="C:membrane"/>
    <property type="evidence" value="ECO:0007669"/>
    <property type="project" value="InterPro"/>
</dbReference>
<sequence length="769" mass="87920">MKGDKKRYFSFGKKVGVLLISMAILPAIITVLYFSFSVIQNSKESENTIKQSVNSLKETYKKSFDTYSNSVKKQISDYNNYIKSETKKIEKDISLKFENSYKKSFDNSLDTLNKVFSNYIFSQKNNIEKNGRLISSNELIKEKTSKKSISILDRYKILTPFINALEYNGIQLWIVNPKVATKKNRFDIKIKDKVYKVQRKAESYLPGYDKIKNINLNTFLTDIFKDYLSSDNKYPIIKTLTIEKIPYFLGVFPIVDPIAQSTINGFIVILNQFNYQKILEVSKLLNANIAIYSKNMNIIFSNMPSDILNISKEKINKKYILEKILNKNMRSVYSKINEFGGIYIQISKEFNSTTAQINIPLKTNIEIPKATIKDVKINIDLNIQNIIKNIIMWLIIIFILSIVISYFLGKNIGNHVKSITEKLTKISNGDLHFDDTKIFKVKDEFGVMAKELQNTAKSLKNLITNLIKDSNKLIESSNNVDQKSSELKNTQKSLENMLKQTKEIENIMNYTIDNLSESLEKLSESSENISSSNSNIHQISLNTIKLAENGEVLVKTITETSNNVSETMKDTVMNIEVFSKEVNKVSDFIEKITDIANQTNLLALNAAIEAARAGEAGKGFAVVAEEIRNLSEETSTTATGINYEMDKVNKNLKNVINEVMNSNENMNILNKKVYDFKNEFDKLKIYSNNLGSVVENLNIEVSEQKAIIETFKEISKKIKIETESSEKQIERTKQDIISETNSINSLMKQVEILNEVTKNLKEEINKFKL</sequence>
<keyword evidence="4" id="KW-0175">Coiled coil</keyword>
<keyword evidence="5" id="KW-0812">Transmembrane</keyword>
<protein>
    <recommendedName>
        <fullName evidence="10">Methyl-accepting chemotaxis protein</fullName>
    </recommendedName>
</protein>
<feature type="domain" description="HAMP" evidence="7">
    <location>
        <begin position="410"/>
        <end position="464"/>
    </location>
</feature>
<gene>
    <name evidence="8" type="ORF">OSSY52_08570</name>
</gene>
<dbReference type="Gene3D" id="1.10.287.950">
    <property type="entry name" value="Methyl-accepting chemotaxis protein"/>
    <property type="match status" value="1"/>
</dbReference>
<keyword evidence="9" id="KW-1185">Reference proteome</keyword>
<dbReference type="InterPro" id="IPR004089">
    <property type="entry name" value="MCPsignal_dom"/>
</dbReference>
<comment type="similarity">
    <text evidence="2">Belongs to the methyl-accepting chemotaxis (MCP) protein family.</text>
</comment>
<proteinExistence type="inferred from homology"/>
<feature type="coiled-coil region" evidence="4">
    <location>
        <begin position="645"/>
        <end position="672"/>
    </location>
</feature>
<keyword evidence="5" id="KW-0472">Membrane</keyword>
<dbReference type="PROSITE" id="PS50885">
    <property type="entry name" value="HAMP"/>
    <property type="match status" value="1"/>
</dbReference>
<evidence type="ECO:0000313" key="9">
    <source>
        <dbReference type="Proteomes" id="UP000516361"/>
    </source>
</evidence>
<evidence type="ECO:0008006" key="10">
    <source>
        <dbReference type="Google" id="ProtNLM"/>
    </source>
</evidence>
<feature type="transmembrane region" description="Helical" evidence="5">
    <location>
        <begin position="390"/>
        <end position="409"/>
    </location>
</feature>
<dbReference type="InParanoid" id="A0A7G1G5W7"/>
<feature type="coiled-coil region" evidence="4">
    <location>
        <begin position="449"/>
        <end position="507"/>
    </location>
</feature>
<name>A0A7G1G5W7_9BACT</name>
<dbReference type="RefSeq" id="WP_190615786.1">
    <property type="nucleotide sequence ID" value="NZ_AP018712.1"/>
</dbReference>
<reference evidence="8 9" key="1">
    <citation type="submission" date="2018-06" db="EMBL/GenBank/DDBJ databases">
        <title>Genome sequencing of Oceanotoga sp. sy52.</title>
        <authorList>
            <person name="Mori K."/>
        </authorList>
    </citation>
    <scope>NUCLEOTIDE SEQUENCE [LARGE SCALE GENOMIC DNA]</scope>
    <source>
        <strain evidence="9">sy52</strain>
    </source>
</reference>
<dbReference type="SMART" id="SM00283">
    <property type="entry name" value="MA"/>
    <property type="match status" value="1"/>
</dbReference>
<dbReference type="EMBL" id="AP018712">
    <property type="protein sequence ID" value="BBE30716.1"/>
    <property type="molecule type" value="Genomic_DNA"/>
</dbReference>
<feature type="transmembrane region" description="Helical" evidence="5">
    <location>
        <begin position="15"/>
        <end position="36"/>
    </location>
</feature>
<organism evidence="8 9">
    <name type="scientific">Tepiditoga spiralis</name>
    <dbReference type="NCBI Taxonomy" id="2108365"/>
    <lineage>
        <taxon>Bacteria</taxon>
        <taxon>Thermotogati</taxon>
        <taxon>Thermotogota</taxon>
        <taxon>Thermotogae</taxon>
        <taxon>Petrotogales</taxon>
        <taxon>Petrotogaceae</taxon>
        <taxon>Tepiditoga</taxon>
    </lineage>
</organism>
<dbReference type="Proteomes" id="UP000516361">
    <property type="component" value="Chromosome"/>
</dbReference>
<feature type="domain" description="Methyl-accepting transducer" evidence="6">
    <location>
        <begin position="483"/>
        <end position="719"/>
    </location>
</feature>